<dbReference type="InterPro" id="IPR005135">
    <property type="entry name" value="Endo/exonuclease/phosphatase"/>
</dbReference>
<feature type="domain" description="Endonuclease/exonuclease/phosphatase" evidence="2">
    <location>
        <begin position="49"/>
        <end position="275"/>
    </location>
</feature>
<feature type="signal peptide" evidence="1">
    <location>
        <begin position="1"/>
        <end position="40"/>
    </location>
</feature>
<accession>A0A512T1G2</accession>
<dbReference type="OrthoDB" id="3789924at2"/>
<dbReference type="Pfam" id="PF03372">
    <property type="entry name" value="Exo_endo_phos"/>
    <property type="match status" value="1"/>
</dbReference>
<reference evidence="3 4" key="1">
    <citation type="submission" date="2019-07" db="EMBL/GenBank/DDBJ databases">
        <title>Whole genome shotgun sequence of Knoellia locipacati NBRC 109775.</title>
        <authorList>
            <person name="Hosoyama A."/>
            <person name="Uohara A."/>
            <person name="Ohji S."/>
            <person name="Ichikawa N."/>
        </authorList>
    </citation>
    <scope>NUCLEOTIDE SEQUENCE [LARGE SCALE GENOMIC DNA]</scope>
    <source>
        <strain evidence="3 4">NBRC 109775</strain>
    </source>
</reference>
<name>A0A512T1G2_9MICO</name>
<protein>
    <recommendedName>
        <fullName evidence="2">Endonuclease/exonuclease/phosphatase domain-containing protein</fullName>
    </recommendedName>
</protein>
<dbReference type="InterPro" id="IPR036691">
    <property type="entry name" value="Endo/exonu/phosph_ase_sf"/>
</dbReference>
<evidence type="ECO:0000259" key="2">
    <source>
        <dbReference type="Pfam" id="PF03372"/>
    </source>
</evidence>
<dbReference type="AlphaFoldDB" id="A0A512T1G2"/>
<keyword evidence="4" id="KW-1185">Reference proteome</keyword>
<dbReference type="Gene3D" id="3.60.10.10">
    <property type="entry name" value="Endonuclease/exonuclease/phosphatase"/>
    <property type="match status" value="1"/>
</dbReference>
<dbReference type="Proteomes" id="UP000321793">
    <property type="component" value="Unassembled WGS sequence"/>
</dbReference>
<comment type="caution">
    <text evidence="3">The sequence shown here is derived from an EMBL/GenBank/DDBJ whole genome shotgun (WGS) entry which is preliminary data.</text>
</comment>
<dbReference type="GO" id="GO:0003824">
    <property type="term" value="F:catalytic activity"/>
    <property type="evidence" value="ECO:0007669"/>
    <property type="project" value="InterPro"/>
</dbReference>
<gene>
    <name evidence="3" type="ORF">KLO01_20510</name>
</gene>
<evidence type="ECO:0000256" key="1">
    <source>
        <dbReference type="SAM" id="SignalP"/>
    </source>
</evidence>
<dbReference type="SUPFAM" id="SSF56219">
    <property type="entry name" value="DNase I-like"/>
    <property type="match status" value="1"/>
</dbReference>
<keyword evidence="1" id="KW-0732">Signal</keyword>
<dbReference type="EMBL" id="BKBA01000008">
    <property type="protein sequence ID" value="GEQ14004.1"/>
    <property type="molecule type" value="Genomic_DNA"/>
</dbReference>
<feature type="chain" id="PRO_5022126481" description="Endonuclease/exonuclease/phosphatase domain-containing protein" evidence="1">
    <location>
        <begin position="41"/>
        <end position="287"/>
    </location>
</feature>
<evidence type="ECO:0000313" key="3">
    <source>
        <dbReference type="EMBL" id="GEQ14004.1"/>
    </source>
</evidence>
<evidence type="ECO:0000313" key="4">
    <source>
        <dbReference type="Proteomes" id="UP000321793"/>
    </source>
</evidence>
<proteinExistence type="predicted"/>
<sequence>MSRLGGDMTRTQTRHGAALAVATLALTGAIGAATATSAQAAPSSIFVISHNLQKKNSAVDRVAQQAREHPGGEVLLFQEVCAQQVDRIKKLGQAVYRERKAVNKNCGGKGVGEMAVWTGGNRVGTSKHNLGAQQEGGHTYGLACVTFTHSARKTRACSTHLAAGGDRFDPVREATASAIRDKANGWITGDKLRVIVGGDFNSRPGDAAMDYMYADGGSTATGPFRELHQMRTGKPARGGLNTFYKKKIDYIFVSKVDSRSQGGTEHARKITDSDHRVLFGSVPLKSR</sequence>
<organism evidence="3 4">
    <name type="scientific">Knoellia locipacati</name>
    <dbReference type="NCBI Taxonomy" id="882824"/>
    <lineage>
        <taxon>Bacteria</taxon>
        <taxon>Bacillati</taxon>
        <taxon>Actinomycetota</taxon>
        <taxon>Actinomycetes</taxon>
        <taxon>Micrococcales</taxon>
        <taxon>Intrasporangiaceae</taxon>
        <taxon>Knoellia</taxon>
    </lineage>
</organism>